<dbReference type="GeneID" id="26798967"/>
<name>A0A0K2FIB7_9CAUD</name>
<protein>
    <submittedName>
        <fullName evidence="1">Uncharacterized protein</fullName>
    </submittedName>
</protein>
<organism evidence="1 2">
    <name type="scientific">Achromobacter phage phiAxp-2</name>
    <dbReference type="NCBI Taxonomy" id="1664246"/>
    <lineage>
        <taxon>Viruses</taxon>
        <taxon>Duplodnaviria</taxon>
        <taxon>Heunggongvirae</taxon>
        <taxon>Uroviricota</taxon>
        <taxon>Caudoviricetes</taxon>
        <taxon>Casjensviridae</taxon>
        <taxon>Fengtaivirus</taxon>
        <taxon>Fengtaivirus Axp2</taxon>
    </lineage>
</organism>
<reference evidence="1" key="1">
    <citation type="submission" date="2015-09" db="EMBL/GenBank/DDBJ databases">
        <authorList>
            <person name="Zhao X."/>
        </authorList>
    </citation>
    <scope>NUCLEOTIDE SEQUENCE</scope>
</reference>
<gene>
    <name evidence="1" type="ORF">ADP64_000084</name>
</gene>
<keyword evidence="2" id="KW-1185">Reference proteome</keyword>
<dbReference type="KEGG" id="vg:26798967"/>
<dbReference type="RefSeq" id="YP_009226502.1">
    <property type="nucleotide sequence ID" value="NC_029106.1"/>
</dbReference>
<dbReference type="EMBL" id="KT321316">
    <property type="protein sequence ID" value="ALA45386.1"/>
    <property type="molecule type" value="Genomic_DNA"/>
</dbReference>
<sequence length="117" mass="13004">MALTPDQCIRIMALVDAYAAMIRSTYRMGGAKNTATTRMDIVNYLQELCGITNAPPLMRWFALKSADNGTDTRMHELGWHQTQDHAQAAADQLPGHTVVVLDELDAASWARVFNLIK</sequence>
<proteinExistence type="predicted"/>
<evidence type="ECO:0000313" key="2">
    <source>
        <dbReference type="Proteomes" id="UP000201646"/>
    </source>
</evidence>
<accession>A0A0K2FIB7</accession>
<evidence type="ECO:0000313" key="1">
    <source>
        <dbReference type="EMBL" id="ALA45386.1"/>
    </source>
</evidence>
<dbReference type="Proteomes" id="UP000201646">
    <property type="component" value="Segment"/>
</dbReference>